<accession>A0A4Q9Q1Z2</accession>
<reference evidence="1 2" key="1">
    <citation type="submission" date="2019-01" db="EMBL/GenBank/DDBJ databases">
        <title>Draft genome sequences of three monokaryotic isolates of the white-rot basidiomycete fungus Dichomitus squalens.</title>
        <authorList>
            <consortium name="DOE Joint Genome Institute"/>
            <person name="Lopez S.C."/>
            <person name="Andreopoulos B."/>
            <person name="Pangilinan J."/>
            <person name="Lipzen A."/>
            <person name="Riley R."/>
            <person name="Ahrendt S."/>
            <person name="Ng V."/>
            <person name="Barry K."/>
            <person name="Daum C."/>
            <person name="Grigoriev I.V."/>
            <person name="Hilden K.S."/>
            <person name="Makela M.R."/>
            <person name="de Vries R.P."/>
        </authorList>
    </citation>
    <scope>NUCLEOTIDE SEQUENCE [LARGE SCALE GENOMIC DNA]</scope>
    <source>
        <strain evidence="1 2">CBS 464.89</strain>
    </source>
</reference>
<dbReference type="AlphaFoldDB" id="A0A4Q9Q1Z2"/>
<sequence>MLNHVNRAKHSVLIYARWDLYTSSSPLTTLSGCESYCCVQALPTATLGSATERYRRPREPSPEYTPRCPYWASSIESTIEDLHTIDMTRWTAPPLAKYSPNKARNRLQAVR</sequence>
<dbReference type="EMBL" id="ML145100">
    <property type="protein sequence ID" value="TBU61105.1"/>
    <property type="molecule type" value="Genomic_DNA"/>
</dbReference>
<keyword evidence="2" id="KW-1185">Reference proteome</keyword>
<evidence type="ECO:0000313" key="1">
    <source>
        <dbReference type="EMBL" id="TBU61105.1"/>
    </source>
</evidence>
<protein>
    <submittedName>
        <fullName evidence="1">Uncharacterized protein</fullName>
    </submittedName>
</protein>
<proteinExistence type="predicted"/>
<evidence type="ECO:0000313" key="2">
    <source>
        <dbReference type="Proteomes" id="UP000292082"/>
    </source>
</evidence>
<organism evidence="1 2">
    <name type="scientific">Dichomitus squalens</name>
    <dbReference type="NCBI Taxonomy" id="114155"/>
    <lineage>
        <taxon>Eukaryota</taxon>
        <taxon>Fungi</taxon>
        <taxon>Dikarya</taxon>
        <taxon>Basidiomycota</taxon>
        <taxon>Agaricomycotina</taxon>
        <taxon>Agaricomycetes</taxon>
        <taxon>Polyporales</taxon>
        <taxon>Polyporaceae</taxon>
        <taxon>Dichomitus</taxon>
    </lineage>
</organism>
<gene>
    <name evidence="1" type="ORF">BD310DRAFT_237030</name>
</gene>
<dbReference type="Proteomes" id="UP000292082">
    <property type="component" value="Unassembled WGS sequence"/>
</dbReference>
<dbReference type="PROSITE" id="PS51257">
    <property type="entry name" value="PROKAR_LIPOPROTEIN"/>
    <property type="match status" value="1"/>
</dbReference>
<name>A0A4Q9Q1Z2_9APHY</name>